<dbReference type="Proteomes" id="UP000193218">
    <property type="component" value="Unassembled WGS sequence"/>
</dbReference>
<protein>
    <recommendedName>
        <fullName evidence="4">AA1-like domain-containing protein</fullName>
    </recommendedName>
</protein>
<dbReference type="GeneID" id="33557201"/>
<dbReference type="AlphaFoldDB" id="A0A1Y1UKV2"/>
<keyword evidence="1" id="KW-0732">Signal</keyword>
<evidence type="ECO:0000313" key="3">
    <source>
        <dbReference type="Proteomes" id="UP000193218"/>
    </source>
</evidence>
<feature type="signal peptide" evidence="1">
    <location>
        <begin position="1"/>
        <end position="21"/>
    </location>
</feature>
<dbReference type="EMBL" id="NBSH01000004">
    <property type="protein sequence ID" value="ORX38602.1"/>
    <property type="molecule type" value="Genomic_DNA"/>
</dbReference>
<sequence>MISISNALILLLGSFATVALAHENCTLAVGNMVSEENYGGILVNGVNYIYVVKPDCVYDGTEFDLYIEAIDAKPHCSIAGTLTGGLHHAIYIFNRADYLGGQTGEHYGLTVTCGAPDYAGPPSVGSGRNDTV</sequence>
<reference evidence="2 3" key="1">
    <citation type="submission" date="2017-03" db="EMBL/GenBank/DDBJ databases">
        <title>Widespread Adenine N6-methylation of Active Genes in Fungi.</title>
        <authorList>
            <consortium name="DOE Joint Genome Institute"/>
            <person name="Mondo S.J."/>
            <person name="Dannebaum R.O."/>
            <person name="Kuo R.C."/>
            <person name="Louie K.B."/>
            <person name="Bewick A.J."/>
            <person name="Labutti K."/>
            <person name="Haridas S."/>
            <person name="Kuo A."/>
            <person name="Salamov A."/>
            <person name="Ahrendt S.R."/>
            <person name="Lau R."/>
            <person name="Bowen B.P."/>
            <person name="Lipzen A."/>
            <person name="Sullivan W."/>
            <person name="Andreopoulos W.B."/>
            <person name="Clum A."/>
            <person name="Lindquist E."/>
            <person name="Daum C."/>
            <person name="Northen T.R."/>
            <person name="Ramamoorthy G."/>
            <person name="Schmitz R.J."/>
            <person name="Gryganskyi A."/>
            <person name="Culley D."/>
            <person name="Magnuson J."/>
            <person name="James T.Y."/>
            <person name="O'Malley M.A."/>
            <person name="Stajich J.E."/>
            <person name="Spatafora J.W."/>
            <person name="Visel A."/>
            <person name="Grigoriev I.V."/>
        </authorList>
    </citation>
    <scope>NUCLEOTIDE SEQUENCE [LARGE SCALE GENOMIC DNA]</scope>
    <source>
        <strain evidence="2 3">NRRL Y-17943</strain>
    </source>
</reference>
<organism evidence="2 3">
    <name type="scientific">Kockovaella imperatae</name>
    <dbReference type="NCBI Taxonomy" id="4999"/>
    <lineage>
        <taxon>Eukaryota</taxon>
        <taxon>Fungi</taxon>
        <taxon>Dikarya</taxon>
        <taxon>Basidiomycota</taxon>
        <taxon>Agaricomycotina</taxon>
        <taxon>Tremellomycetes</taxon>
        <taxon>Tremellales</taxon>
        <taxon>Cuniculitremaceae</taxon>
        <taxon>Kockovaella</taxon>
    </lineage>
</organism>
<evidence type="ECO:0008006" key="4">
    <source>
        <dbReference type="Google" id="ProtNLM"/>
    </source>
</evidence>
<evidence type="ECO:0000313" key="2">
    <source>
        <dbReference type="EMBL" id="ORX38602.1"/>
    </source>
</evidence>
<evidence type="ECO:0000256" key="1">
    <source>
        <dbReference type="SAM" id="SignalP"/>
    </source>
</evidence>
<dbReference type="RefSeq" id="XP_021872524.1">
    <property type="nucleotide sequence ID" value="XM_022015392.1"/>
</dbReference>
<keyword evidence="3" id="KW-1185">Reference proteome</keyword>
<accession>A0A1Y1UKV2</accession>
<feature type="chain" id="PRO_5012892161" description="AA1-like domain-containing protein" evidence="1">
    <location>
        <begin position="22"/>
        <end position="132"/>
    </location>
</feature>
<proteinExistence type="predicted"/>
<comment type="caution">
    <text evidence="2">The sequence shown here is derived from an EMBL/GenBank/DDBJ whole genome shotgun (WGS) entry which is preliminary data.</text>
</comment>
<dbReference type="InParanoid" id="A0A1Y1UKV2"/>
<name>A0A1Y1UKV2_9TREE</name>
<gene>
    <name evidence="2" type="ORF">BD324DRAFT_621538</name>
</gene>